<evidence type="ECO:0000256" key="4">
    <source>
        <dbReference type="ARBA" id="ARBA00022691"/>
    </source>
</evidence>
<name>A0A972FQ15_9GAMM</name>
<comment type="function">
    <text evidence="5">Catalyzes the formation of 2'O-methylated cytidine (Cm32) or 2'O-methylated uridine (Um32) at position 32 in tRNA.</text>
</comment>
<dbReference type="PIRSF" id="PIRSF004808">
    <property type="entry name" value="LasT"/>
    <property type="match status" value="1"/>
</dbReference>
<dbReference type="InterPro" id="IPR004384">
    <property type="entry name" value="RNA_MeTrfase_TrmJ/LasT"/>
</dbReference>
<dbReference type="InterPro" id="IPR029028">
    <property type="entry name" value="Alpha/beta_knot_MTases"/>
</dbReference>
<dbReference type="RefSeq" id="WP_169562695.1">
    <property type="nucleotide sequence ID" value="NZ_JAAXYH010000001.1"/>
</dbReference>
<dbReference type="AlphaFoldDB" id="A0A972FQ15"/>
<comment type="similarity">
    <text evidence="1">Belongs to the class IV-like SAM-binding methyltransferase superfamily. RNA methyltransferase TrmH family.</text>
</comment>
<dbReference type="NCBIfam" id="TIGR00050">
    <property type="entry name" value="rRNA_methyl_1"/>
    <property type="match status" value="1"/>
</dbReference>
<keyword evidence="4 5" id="KW-0949">S-adenosyl-L-methionine</keyword>
<dbReference type="SUPFAM" id="SSF75217">
    <property type="entry name" value="alpha/beta knot"/>
    <property type="match status" value="1"/>
</dbReference>
<keyword evidence="5" id="KW-0963">Cytoplasm</keyword>
<dbReference type="EC" id="2.1.1.200" evidence="5"/>
<reference evidence="7" key="1">
    <citation type="submission" date="2020-04" db="EMBL/GenBank/DDBJ databases">
        <title>Description of Shewanella salipaludis sp. nov., isolated from a salt marsh.</title>
        <authorList>
            <person name="Park S."/>
            <person name="Yoon J.-H."/>
        </authorList>
    </citation>
    <scope>NUCLEOTIDE SEQUENCE</scope>
    <source>
        <strain evidence="7">SHSM-M6</strain>
    </source>
</reference>
<proteinExistence type="inferred from homology"/>
<dbReference type="PANTHER" id="PTHR42786">
    <property type="entry name" value="TRNA/RRNA METHYLTRANSFERASE"/>
    <property type="match status" value="1"/>
</dbReference>
<dbReference type="Pfam" id="PF00588">
    <property type="entry name" value="SpoU_methylase"/>
    <property type="match status" value="1"/>
</dbReference>
<dbReference type="GO" id="GO:0003723">
    <property type="term" value="F:RNA binding"/>
    <property type="evidence" value="ECO:0007669"/>
    <property type="project" value="InterPro"/>
</dbReference>
<dbReference type="CDD" id="cd18093">
    <property type="entry name" value="SpoU-like_TrmJ"/>
    <property type="match status" value="1"/>
</dbReference>
<evidence type="ECO:0000256" key="2">
    <source>
        <dbReference type="ARBA" id="ARBA00022603"/>
    </source>
</evidence>
<comment type="catalytic activity">
    <reaction evidence="5">
        <text>uridine(32) in tRNA + S-adenosyl-L-methionine = 2'-O-methyluridine(32) in tRNA + S-adenosyl-L-homocysteine + H(+)</text>
        <dbReference type="Rhea" id="RHEA:42936"/>
        <dbReference type="Rhea" id="RHEA-COMP:10107"/>
        <dbReference type="Rhea" id="RHEA-COMP:10290"/>
        <dbReference type="ChEBI" id="CHEBI:15378"/>
        <dbReference type="ChEBI" id="CHEBI:57856"/>
        <dbReference type="ChEBI" id="CHEBI:59789"/>
        <dbReference type="ChEBI" id="CHEBI:65315"/>
        <dbReference type="ChEBI" id="CHEBI:74478"/>
        <dbReference type="EC" id="2.1.1.200"/>
    </reaction>
</comment>
<evidence type="ECO:0000313" key="8">
    <source>
        <dbReference type="Proteomes" id="UP000737113"/>
    </source>
</evidence>
<evidence type="ECO:0000313" key="7">
    <source>
        <dbReference type="EMBL" id="NMH64030.1"/>
    </source>
</evidence>
<dbReference type="InterPro" id="IPR029026">
    <property type="entry name" value="tRNA_m1G_MTases_N"/>
</dbReference>
<comment type="caution">
    <text evidence="7">The sequence shown here is derived from an EMBL/GenBank/DDBJ whole genome shotgun (WGS) entry which is preliminary data.</text>
</comment>
<dbReference type="NCBIfam" id="NF007752">
    <property type="entry name" value="PRK10433.1"/>
    <property type="match status" value="1"/>
</dbReference>
<dbReference type="InterPro" id="IPR001537">
    <property type="entry name" value="SpoU_MeTrfase"/>
</dbReference>
<evidence type="ECO:0000256" key="5">
    <source>
        <dbReference type="RuleBase" id="RU362024"/>
    </source>
</evidence>
<dbReference type="Proteomes" id="UP000737113">
    <property type="component" value="Unassembled WGS sequence"/>
</dbReference>
<keyword evidence="8" id="KW-1185">Reference proteome</keyword>
<keyword evidence="3 7" id="KW-0808">Transferase</keyword>
<feature type="domain" description="tRNA/rRNA methyltransferase SpoU type" evidence="6">
    <location>
        <begin position="3"/>
        <end position="151"/>
    </location>
</feature>
<comment type="subcellular location">
    <subcellularLocation>
        <location evidence="5">Cytoplasm</location>
    </subcellularLocation>
</comment>
<comment type="subunit">
    <text evidence="5">Homodimer.</text>
</comment>
<dbReference type="PANTHER" id="PTHR42786:SF1">
    <property type="entry name" value="TRNA (CYTIDINE_URIDINE-2'-O-)-METHYLTRANSFERASE TRMJ"/>
    <property type="match status" value="1"/>
</dbReference>
<dbReference type="Gene3D" id="3.40.1280.10">
    <property type="match status" value="1"/>
</dbReference>
<evidence type="ECO:0000259" key="6">
    <source>
        <dbReference type="Pfam" id="PF00588"/>
    </source>
</evidence>
<dbReference type="GO" id="GO:0002128">
    <property type="term" value="P:tRNA nucleoside ribose methylation"/>
    <property type="evidence" value="ECO:0007669"/>
    <property type="project" value="TreeGrafter"/>
</dbReference>
<dbReference type="EMBL" id="JAAXYH010000001">
    <property type="protein sequence ID" value="NMH64030.1"/>
    <property type="molecule type" value="Genomic_DNA"/>
</dbReference>
<sequence length="229" mass="24913">MSISFVLVEPSRATNVGAAARAIKTMGFNKLILVGSELHLTPEAGWLAHGATDILESVEVMPDLASVRQRFDILVATTARERGTPRQFFDPQQLSQHLKQTGSASIALVFGREASGLSNDELESCDLFSYVPLANDYPSLNLAQAVMVYSYALSQTLSNIDASLSASQARADSGQLQALKQKAEALLVELEAGEDKKLKQWLLDGMARLGERDCKLAHQLLNDIKRKLG</sequence>
<evidence type="ECO:0000256" key="3">
    <source>
        <dbReference type="ARBA" id="ARBA00022679"/>
    </source>
</evidence>
<gene>
    <name evidence="5" type="primary">trmJ</name>
    <name evidence="7" type="ORF">HC757_02415</name>
</gene>
<comment type="catalytic activity">
    <reaction evidence="5">
        <text>cytidine(32) in tRNA + S-adenosyl-L-methionine = 2'-O-methylcytidine(32) in tRNA + S-adenosyl-L-homocysteine + H(+)</text>
        <dbReference type="Rhea" id="RHEA:42932"/>
        <dbReference type="Rhea" id="RHEA-COMP:10288"/>
        <dbReference type="Rhea" id="RHEA-COMP:10289"/>
        <dbReference type="ChEBI" id="CHEBI:15378"/>
        <dbReference type="ChEBI" id="CHEBI:57856"/>
        <dbReference type="ChEBI" id="CHEBI:59789"/>
        <dbReference type="ChEBI" id="CHEBI:74495"/>
        <dbReference type="ChEBI" id="CHEBI:82748"/>
        <dbReference type="EC" id="2.1.1.200"/>
    </reaction>
</comment>
<dbReference type="GO" id="GO:0160206">
    <property type="term" value="F:tRNA (cytidine(32)/uridine(32)-2'-O)-methyltransferase activity"/>
    <property type="evidence" value="ECO:0007669"/>
    <property type="project" value="UniProtKB-EC"/>
</dbReference>
<organism evidence="7 8">
    <name type="scientific">Shewanella salipaludis</name>
    <dbReference type="NCBI Taxonomy" id="2723052"/>
    <lineage>
        <taxon>Bacteria</taxon>
        <taxon>Pseudomonadati</taxon>
        <taxon>Pseudomonadota</taxon>
        <taxon>Gammaproteobacteria</taxon>
        <taxon>Alteromonadales</taxon>
        <taxon>Shewanellaceae</taxon>
        <taxon>Shewanella</taxon>
    </lineage>
</organism>
<keyword evidence="2 5" id="KW-0489">Methyltransferase</keyword>
<evidence type="ECO:0000256" key="1">
    <source>
        <dbReference type="ARBA" id="ARBA00007228"/>
    </source>
</evidence>
<dbReference type="GO" id="GO:0005829">
    <property type="term" value="C:cytosol"/>
    <property type="evidence" value="ECO:0007669"/>
    <property type="project" value="TreeGrafter"/>
</dbReference>
<keyword evidence="5" id="KW-0819">tRNA processing</keyword>
<accession>A0A972FQ15</accession>
<protein>
    <recommendedName>
        <fullName evidence="5">tRNA (cytidine/uridine-2'-O-)-methyltransferase TrmJ</fullName>
        <ecNumber evidence="5">2.1.1.200</ecNumber>
    </recommendedName>
    <alternativeName>
        <fullName evidence="5">tRNA (cytidine(32)/uridine(32)-2'-O)-methyltransferase</fullName>
    </alternativeName>
    <alternativeName>
        <fullName evidence="5">tRNA Cm32/Um32 methyltransferase</fullName>
    </alternativeName>
</protein>